<evidence type="ECO:0000259" key="5">
    <source>
        <dbReference type="PROSITE" id="PS51745"/>
    </source>
</evidence>
<dbReference type="Proteomes" id="UP000748756">
    <property type="component" value="Unassembled WGS sequence"/>
</dbReference>
<feature type="compositionally biased region" description="Low complexity" evidence="4">
    <location>
        <begin position="522"/>
        <end position="543"/>
    </location>
</feature>
<accession>A0A9P5S412</accession>
<name>A0A9P5S412_9FUNG</name>
<dbReference type="PANTHER" id="PTHR47968:SF75">
    <property type="entry name" value="CENTROMERE-ASSOCIATED PROTEIN E"/>
    <property type="match status" value="1"/>
</dbReference>
<feature type="region of interest" description="Disordered" evidence="4">
    <location>
        <begin position="515"/>
        <end position="550"/>
    </location>
</feature>
<dbReference type="AlphaFoldDB" id="A0A9P5S412"/>
<dbReference type="Pfam" id="PF00564">
    <property type="entry name" value="PB1"/>
    <property type="match status" value="1"/>
</dbReference>
<evidence type="ECO:0000256" key="2">
    <source>
        <dbReference type="ARBA" id="ARBA00023175"/>
    </source>
</evidence>
<feature type="compositionally biased region" description="Low complexity" evidence="4">
    <location>
        <begin position="824"/>
        <end position="845"/>
    </location>
</feature>
<dbReference type="EMBL" id="JAAAUQ010000140">
    <property type="protein sequence ID" value="KAF9154021.1"/>
    <property type="molecule type" value="Genomic_DNA"/>
</dbReference>
<feature type="region of interest" description="Disordered" evidence="4">
    <location>
        <begin position="465"/>
        <end position="494"/>
    </location>
</feature>
<dbReference type="InterPro" id="IPR053793">
    <property type="entry name" value="PB1-like"/>
</dbReference>
<feature type="region of interest" description="Disordered" evidence="4">
    <location>
        <begin position="99"/>
        <end position="126"/>
    </location>
</feature>
<dbReference type="CDD" id="cd05992">
    <property type="entry name" value="PB1"/>
    <property type="match status" value="1"/>
</dbReference>
<organism evidence="6 7">
    <name type="scientific">Linnemannia schmuckeri</name>
    <dbReference type="NCBI Taxonomy" id="64567"/>
    <lineage>
        <taxon>Eukaryota</taxon>
        <taxon>Fungi</taxon>
        <taxon>Fungi incertae sedis</taxon>
        <taxon>Mucoromycota</taxon>
        <taxon>Mortierellomycotina</taxon>
        <taxon>Mortierellomycetes</taxon>
        <taxon>Mortierellales</taxon>
        <taxon>Mortierellaceae</taxon>
        <taxon>Linnemannia</taxon>
    </lineage>
</organism>
<evidence type="ECO:0000313" key="6">
    <source>
        <dbReference type="EMBL" id="KAF9154021.1"/>
    </source>
</evidence>
<keyword evidence="7" id="KW-1185">Reference proteome</keyword>
<feature type="compositionally biased region" description="Low complexity" evidence="4">
    <location>
        <begin position="577"/>
        <end position="589"/>
    </location>
</feature>
<dbReference type="Gene3D" id="3.10.20.90">
    <property type="entry name" value="Phosphatidylinositol 3-kinase Catalytic Subunit, Chain A, domain 1"/>
    <property type="match status" value="1"/>
</dbReference>
<dbReference type="InterPro" id="IPR000270">
    <property type="entry name" value="PB1_dom"/>
</dbReference>
<keyword evidence="2" id="KW-0505">Motor protein</keyword>
<dbReference type="SUPFAM" id="SSF54277">
    <property type="entry name" value="CAD &amp; PB1 domains"/>
    <property type="match status" value="1"/>
</dbReference>
<feature type="domain" description="PB1" evidence="5">
    <location>
        <begin position="6"/>
        <end position="83"/>
    </location>
</feature>
<sequence>MADSNQRPCKVSYNGSLRRFLIARPAIWQDFENKIRTVYSIPGNLVLDVQYKDDEGDLITLNTDSELDDVLAMHTIFTPLAPVKFDVVARGQPMFPSMSPYSTRASSVVDDDETRSQTARSQISNSIYGSYHSDDVSLIDLEEERDEQEAETQQPEEALTASVAETLEQSISYPQQDLEDAARLQKEVDRLEALKLDAPIFTSSLLGAHVEDARDNQDAASEKAYSVDDTKQSVSSSVSTLTAGLKETFAENVVDVEESTASKPEQEVQEEQEKIFEESKVEIEAASVASETETLPTTSTASTSTSDHRNLNDDTALIEQFQLLIKEFQEIIQNNPQLVALAGNIMSKILSNVKVNVESFANYLHAQAQEAAQNSQRSAAEASAQLQEAATRAAAQVQEAAVKVGHQAQEAATQIHRAATQLQEADMTPQFQEHQRPLFPQHPHHPQQSRHRGAFKPFYSHHHGFQGHGQHGHALSTLFGQPVGPQAPMPPMLPMPSMPPMPILPPIAPLVSFAAPPQAPASDSGSSSSSSSGLGRSSTIHSSKPSPFSRGFPFNSTLPANCVNTTFKSDRPVAGDTEASSASSSSTQTEKSKAIDANIEGDEQGSPSAVMPGSFPQQTQMSELKPGWSWARLPDDGPEHVQPPSTRAKYGWVWNDAGGEKAEIVENQAPVSSLYTSLNTTEPSTPGSFPQSSSSAAEKLQRRQTIHQFGRMAPNETQMQALTEASEHLEQQRRVLNERRQSIAAAAQEGQRRVLNEAASRVEEQRKAMKEQQQVIEEQRQALEILRREQAQQRLDRMASRVRPLSHSASMGHRPVRHQDQGRSNSWYSTNSTSTTISTPGDFPVVTRPRTPAARAPEPAVVIPARVPSPVPSPIPTPVATPVATSVATPVATPAATPVPAPTPVEVSTPVETPEPAPALAPAPETTSADVNPFADPSEFELEIQMLVSMGFPNTPELHTIVRDLGGEVEAVVEHLISQ</sequence>
<dbReference type="GO" id="GO:0007018">
    <property type="term" value="P:microtubule-based movement"/>
    <property type="evidence" value="ECO:0007669"/>
    <property type="project" value="InterPro"/>
</dbReference>
<dbReference type="PANTHER" id="PTHR47968">
    <property type="entry name" value="CENTROMERE PROTEIN E"/>
    <property type="match status" value="1"/>
</dbReference>
<dbReference type="SMART" id="SM00666">
    <property type="entry name" value="PB1"/>
    <property type="match status" value="1"/>
</dbReference>
<feature type="region of interest" description="Disordered" evidence="4">
    <location>
        <begin position="801"/>
        <end position="845"/>
    </location>
</feature>
<feature type="coiled-coil region" evidence="3">
    <location>
        <begin position="365"/>
        <end position="392"/>
    </location>
</feature>
<feature type="coiled-coil region" evidence="3">
    <location>
        <begin position="719"/>
        <end position="796"/>
    </location>
</feature>
<comment type="caution">
    <text evidence="6">The sequence shown here is derived from an EMBL/GenBank/DDBJ whole genome shotgun (WGS) entry which is preliminary data.</text>
</comment>
<proteinExistence type="predicted"/>
<protein>
    <recommendedName>
        <fullName evidence="5">PB1 domain-containing protein</fullName>
    </recommendedName>
</protein>
<feature type="compositionally biased region" description="Pro residues" evidence="4">
    <location>
        <begin position="485"/>
        <end position="494"/>
    </location>
</feature>
<gene>
    <name evidence="6" type="ORF">BG015_002107</name>
</gene>
<evidence type="ECO:0000256" key="4">
    <source>
        <dbReference type="SAM" id="MobiDB-lite"/>
    </source>
</evidence>
<feature type="region of interest" description="Disordered" evidence="4">
    <location>
        <begin position="569"/>
        <end position="622"/>
    </location>
</feature>
<feature type="compositionally biased region" description="Polar residues" evidence="4">
    <location>
        <begin position="116"/>
        <end position="126"/>
    </location>
</feature>
<feature type="region of interest" description="Disordered" evidence="4">
    <location>
        <begin position="286"/>
        <end position="310"/>
    </location>
</feature>
<dbReference type="OrthoDB" id="661148at2759"/>
<dbReference type="GO" id="GO:0003777">
    <property type="term" value="F:microtubule motor activity"/>
    <property type="evidence" value="ECO:0007669"/>
    <property type="project" value="InterPro"/>
</dbReference>
<feature type="region of interest" description="Disordered" evidence="4">
    <location>
        <begin position="675"/>
        <end position="703"/>
    </location>
</feature>
<reference evidence="6" key="1">
    <citation type="journal article" date="2020" name="Fungal Divers.">
        <title>Resolving the Mortierellaceae phylogeny through synthesis of multi-gene phylogenetics and phylogenomics.</title>
        <authorList>
            <person name="Vandepol N."/>
            <person name="Liber J."/>
            <person name="Desiro A."/>
            <person name="Na H."/>
            <person name="Kennedy M."/>
            <person name="Barry K."/>
            <person name="Grigoriev I.V."/>
            <person name="Miller A.N."/>
            <person name="O'Donnell K."/>
            <person name="Stajich J.E."/>
            <person name="Bonito G."/>
        </authorList>
    </citation>
    <scope>NUCLEOTIDE SEQUENCE</scope>
    <source>
        <strain evidence="6">NRRL 6426</strain>
    </source>
</reference>
<feature type="region of interest" description="Disordered" evidence="4">
    <location>
        <begin position="898"/>
        <end position="934"/>
    </location>
</feature>
<dbReference type="InterPro" id="IPR027640">
    <property type="entry name" value="Kinesin-like_fam"/>
</dbReference>
<feature type="compositionally biased region" description="Low complexity" evidence="4">
    <location>
        <begin position="289"/>
        <end position="305"/>
    </location>
</feature>
<evidence type="ECO:0000256" key="3">
    <source>
        <dbReference type="SAM" id="Coils"/>
    </source>
</evidence>
<evidence type="ECO:0000313" key="7">
    <source>
        <dbReference type="Proteomes" id="UP000748756"/>
    </source>
</evidence>
<feature type="compositionally biased region" description="Low complexity" evidence="4">
    <location>
        <begin position="683"/>
        <end position="695"/>
    </location>
</feature>
<evidence type="ECO:0000256" key="1">
    <source>
        <dbReference type="ARBA" id="ARBA00023054"/>
    </source>
</evidence>
<keyword evidence="1 3" id="KW-0175">Coiled coil</keyword>
<dbReference type="PROSITE" id="PS51745">
    <property type="entry name" value="PB1"/>
    <property type="match status" value="1"/>
</dbReference>